<dbReference type="GO" id="GO:0000155">
    <property type="term" value="F:phosphorelay sensor kinase activity"/>
    <property type="evidence" value="ECO:0007669"/>
    <property type="project" value="InterPro"/>
</dbReference>
<dbReference type="Gene3D" id="1.25.40.10">
    <property type="entry name" value="Tetratricopeptide repeat domain"/>
    <property type="match status" value="2"/>
</dbReference>
<dbReference type="InterPro" id="IPR004358">
    <property type="entry name" value="Sig_transdc_His_kin-like_C"/>
</dbReference>
<feature type="modified residue" description="4-aspartylphosphate" evidence="5">
    <location>
        <position position="666"/>
    </location>
</feature>
<keyword evidence="12" id="KW-1185">Reference proteome</keyword>
<dbReference type="InterPro" id="IPR011006">
    <property type="entry name" value="CheY-like_superfamily"/>
</dbReference>
<keyword evidence="6" id="KW-0802">TPR repeat</keyword>
<sequence>MRKNIVFISVFIISSFIYSQNDLGYTKVDSLDVLLKTSQKLRTENNMYEALELAFKAVTYAQNLNHNHYLSHAYFAMGTIQYEIIDYENAKAHMLKALEYSEKTDSKKLLPYILQGLANIYYDDNGDYENALIYYKKGVELAKNKVHINNYQIPLNNLIWTYMDLGKFDEAAPYLKEADSIDKLIPDSIQLGRTSLYLMRARNYAHHGDIESAKENFEKTFKLLEEEEKYWLKGKSYFYQYRAEMYQDIKDYPNALKDLKELQKNERKVFENARVKDQEITKIRFKVDEYERELEAAQREKLLLLNIDKNNKVIIYISLICLLLLIGTVFFYYRGYQSKKKSSETLRLKNIELNKAKSAAEKLSKIKSQFISTISHELRTPLYGVIGISSLLLENNKGSKNDKELLSSLKFSADYLLNLVNKVLKISKIDSKKTELVQTPTSLLSLSKNILRSFEYQSKEKQNELLLEYNNNIPNLVHIDSLWVSEILINLIGNAIKFTEKGKIWLRVILKYIDTKKVRIQFEVEDTGIGIPEDQKEYIFEEFSQVGSVYDNKQGTGLGLSIVKNLLQRMDSKIHFESNKNIGSKFYFVLNLRICDQLNAVSGDANDSEITTSLGFKILIAEDNKINQLVTKNLLKSIGCSCCIAENGSEALQLLKEQPFDLVLMDINMPILDGLTATKKIREFDQSTPIIALTASELSEVEDECLDAGMNDLVNKPLNKVDLKEAILKNLKLNNHHIK</sequence>
<proteinExistence type="predicted"/>
<dbReference type="Proteomes" id="UP000651057">
    <property type="component" value="Unassembled WGS sequence"/>
</dbReference>
<dbReference type="InterPro" id="IPR011990">
    <property type="entry name" value="TPR-like_helical_dom_sf"/>
</dbReference>
<evidence type="ECO:0000259" key="10">
    <source>
        <dbReference type="PROSITE" id="PS50110"/>
    </source>
</evidence>
<feature type="transmembrane region" description="Helical" evidence="8">
    <location>
        <begin position="313"/>
        <end position="333"/>
    </location>
</feature>
<accession>A0A936ZZI2</accession>
<dbReference type="PROSITE" id="PS50005">
    <property type="entry name" value="TPR"/>
    <property type="match status" value="1"/>
</dbReference>
<feature type="coiled-coil region" evidence="7">
    <location>
        <begin position="280"/>
        <end position="307"/>
    </location>
</feature>
<dbReference type="PANTHER" id="PTHR45339:SF1">
    <property type="entry name" value="HYBRID SIGNAL TRANSDUCTION HISTIDINE KINASE J"/>
    <property type="match status" value="1"/>
</dbReference>
<dbReference type="PRINTS" id="PR00344">
    <property type="entry name" value="BCTRLSENSOR"/>
</dbReference>
<gene>
    <name evidence="11" type="ORF">JJQ60_10840</name>
</gene>
<protein>
    <recommendedName>
        <fullName evidence="2">histidine kinase</fullName>
        <ecNumber evidence="2">2.7.13.3</ecNumber>
    </recommendedName>
</protein>
<dbReference type="CDD" id="cd17546">
    <property type="entry name" value="REC_hyHK_CKI1_RcsC-like"/>
    <property type="match status" value="1"/>
</dbReference>
<dbReference type="Gene3D" id="1.10.287.130">
    <property type="match status" value="1"/>
</dbReference>
<dbReference type="AlphaFoldDB" id="A0A936ZZI2"/>
<dbReference type="InterPro" id="IPR001789">
    <property type="entry name" value="Sig_transdc_resp-reg_receiver"/>
</dbReference>
<keyword evidence="3 5" id="KW-0597">Phosphoprotein</keyword>
<dbReference type="InterPro" id="IPR019734">
    <property type="entry name" value="TPR_rpt"/>
</dbReference>
<evidence type="ECO:0000256" key="8">
    <source>
        <dbReference type="SAM" id="Phobius"/>
    </source>
</evidence>
<dbReference type="CDD" id="cd00082">
    <property type="entry name" value="HisKA"/>
    <property type="match status" value="1"/>
</dbReference>
<dbReference type="Gene3D" id="3.40.50.2300">
    <property type="match status" value="1"/>
</dbReference>
<dbReference type="SUPFAM" id="SSF47384">
    <property type="entry name" value="Homodimeric domain of signal transducing histidine kinase"/>
    <property type="match status" value="1"/>
</dbReference>
<dbReference type="Pfam" id="PF00072">
    <property type="entry name" value="Response_reg"/>
    <property type="match status" value="1"/>
</dbReference>
<dbReference type="SMART" id="SM00387">
    <property type="entry name" value="HATPase_c"/>
    <property type="match status" value="1"/>
</dbReference>
<keyword evidence="4" id="KW-0902">Two-component regulatory system</keyword>
<keyword evidence="8" id="KW-1133">Transmembrane helix</keyword>
<feature type="repeat" description="TPR" evidence="6">
    <location>
        <begin position="194"/>
        <end position="227"/>
    </location>
</feature>
<evidence type="ECO:0000256" key="4">
    <source>
        <dbReference type="ARBA" id="ARBA00023012"/>
    </source>
</evidence>
<feature type="domain" description="Response regulatory" evidence="10">
    <location>
        <begin position="617"/>
        <end position="731"/>
    </location>
</feature>
<dbReference type="PROSITE" id="PS50109">
    <property type="entry name" value="HIS_KIN"/>
    <property type="match status" value="1"/>
</dbReference>
<dbReference type="SMART" id="SM00448">
    <property type="entry name" value="REC"/>
    <property type="match status" value="1"/>
</dbReference>
<dbReference type="SUPFAM" id="SSF55874">
    <property type="entry name" value="ATPase domain of HSP90 chaperone/DNA topoisomerase II/histidine kinase"/>
    <property type="match status" value="1"/>
</dbReference>
<dbReference type="EMBL" id="JAERQJ010000003">
    <property type="protein sequence ID" value="MBL0684016.1"/>
    <property type="molecule type" value="Genomic_DNA"/>
</dbReference>
<comment type="caution">
    <text evidence="11">The sequence shown here is derived from an EMBL/GenBank/DDBJ whole genome shotgun (WGS) entry which is preliminary data.</text>
</comment>
<reference evidence="11" key="1">
    <citation type="submission" date="2021-01" db="EMBL/GenBank/DDBJ databases">
        <authorList>
            <person name="Zhong Y.L."/>
        </authorList>
    </citation>
    <scope>NUCLEOTIDE SEQUENCE</scope>
    <source>
        <strain evidence="11">KCTC 23302</strain>
    </source>
</reference>
<dbReference type="PROSITE" id="PS50110">
    <property type="entry name" value="RESPONSE_REGULATORY"/>
    <property type="match status" value="1"/>
</dbReference>
<name>A0A936ZZI2_9FLAO</name>
<dbReference type="Pfam" id="PF13181">
    <property type="entry name" value="TPR_8"/>
    <property type="match status" value="3"/>
</dbReference>
<dbReference type="SUPFAM" id="SSF52172">
    <property type="entry name" value="CheY-like"/>
    <property type="match status" value="1"/>
</dbReference>
<dbReference type="Gene3D" id="3.30.565.10">
    <property type="entry name" value="Histidine kinase-like ATPase, C-terminal domain"/>
    <property type="match status" value="1"/>
</dbReference>
<dbReference type="SMART" id="SM00388">
    <property type="entry name" value="HisKA"/>
    <property type="match status" value="1"/>
</dbReference>
<evidence type="ECO:0000256" key="5">
    <source>
        <dbReference type="PROSITE-ProRule" id="PRU00169"/>
    </source>
</evidence>
<dbReference type="EC" id="2.7.13.3" evidence="2"/>
<dbReference type="InterPro" id="IPR005467">
    <property type="entry name" value="His_kinase_dom"/>
</dbReference>
<organism evidence="11 12">
    <name type="scientific">Aquimarina mytili</name>
    <dbReference type="NCBI Taxonomy" id="874423"/>
    <lineage>
        <taxon>Bacteria</taxon>
        <taxon>Pseudomonadati</taxon>
        <taxon>Bacteroidota</taxon>
        <taxon>Flavobacteriia</taxon>
        <taxon>Flavobacteriales</taxon>
        <taxon>Flavobacteriaceae</taxon>
        <taxon>Aquimarina</taxon>
    </lineage>
</organism>
<evidence type="ECO:0000256" key="1">
    <source>
        <dbReference type="ARBA" id="ARBA00000085"/>
    </source>
</evidence>
<dbReference type="RefSeq" id="WP_201919544.1">
    <property type="nucleotide sequence ID" value="NZ_BAABAX010000005.1"/>
</dbReference>
<dbReference type="PANTHER" id="PTHR45339">
    <property type="entry name" value="HYBRID SIGNAL TRANSDUCTION HISTIDINE KINASE J"/>
    <property type="match status" value="1"/>
</dbReference>
<evidence type="ECO:0000313" key="11">
    <source>
        <dbReference type="EMBL" id="MBL0684016.1"/>
    </source>
</evidence>
<comment type="catalytic activity">
    <reaction evidence="1">
        <text>ATP + protein L-histidine = ADP + protein N-phospho-L-histidine.</text>
        <dbReference type="EC" id="2.7.13.3"/>
    </reaction>
</comment>
<dbReference type="InterPro" id="IPR036097">
    <property type="entry name" value="HisK_dim/P_sf"/>
</dbReference>
<dbReference type="FunFam" id="3.30.565.10:FF:000010">
    <property type="entry name" value="Sensor histidine kinase RcsC"/>
    <property type="match status" value="1"/>
</dbReference>
<evidence type="ECO:0000259" key="9">
    <source>
        <dbReference type="PROSITE" id="PS50109"/>
    </source>
</evidence>
<dbReference type="Pfam" id="PF00512">
    <property type="entry name" value="HisKA"/>
    <property type="match status" value="1"/>
</dbReference>
<dbReference type="SMART" id="SM00028">
    <property type="entry name" value="TPR"/>
    <property type="match status" value="5"/>
</dbReference>
<keyword evidence="8" id="KW-0472">Membrane</keyword>
<evidence type="ECO:0000256" key="2">
    <source>
        <dbReference type="ARBA" id="ARBA00012438"/>
    </source>
</evidence>
<dbReference type="Pfam" id="PF02518">
    <property type="entry name" value="HATPase_c"/>
    <property type="match status" value="1"/>
</dbReference>
<keyword evidence="7" id="KW-0175">Coiled coil</keyword>
<dbReference type="InterPro" id="IPR036890">
    <property type="entry name" value="HATPase_C_sf"/>
</dbReference>
<evidence type="ECO:0000256" key="3">
    <source>
        <dbReference type="ARBA" id="ARBA00022553"/>
    </source>
</evidence>
<dbReference type="CDD" id="cd16922">
    <property type="entry name" value="HATPase_EvgS-ArcB-TorS-like"/>
    <property type="match status" value="1"/>
</dbReference>
<dbReference type="InterPro" id="IPR003661">
    <property type="entry name" value="HisK_dim/P_dom"/>
</dbReference>
<keyword evidence="8" id="KW-0812">Transmembrane</keyword>
<feature type="domain" description="Histidine kinase" evidence="9">
    <location>
        <begin position="373"/>
        <end position="594"/>
    </location>
</feature>
<dbReference type="SUPFAM" id="SSF48452">
    <property type="entry name" value="TPR-like"/>
    <property type="match status" value="1"/>
</dbReference>
<dbReference type="InterPro" id="IPR003594">
    <property type="entry name" value="HATPase_dom"/>
</dbReference>
<evidence type="ECO:0000256" key="6">
    <source>
        <dbReference type="PROSITE-ProRule" id="PRU00339"/>
    </source>
</evidence>
<evidence type="ECO:0000313" key="12">
    <source>
        <dbReference type="Proteomes" id="UP000651057"/>
    </source>
</evidence>
<evidence type="ECO:0000256" key="7">
    <source>
        <dbReference type="SAM" id="Coils"/>
    </source>
</evidence>